<evidence type="ECO:0000256" key="1">
    <source>
        <dbReference type="SAM" id="MobiDB-lite"/>
    </source>
</evidence>
<dbReference type="EMBL" id="NHTK01005964">
    <property type="protein sequence ID" value="PPQ70137.1"/>
    <property type="molecule type" value="Genomic_DNA"/>
</dbReference>
<feature type="region of interest" description="Disordered" evidence="1">
    <location>
        <begin position="105"/>
        <end position="164"/>
    </location>
</feature>
<comment type="caution">
    <text evidence="2">The sequence shown here is derived from an EMBL/GenBank/DDBJ whole genome shotgun (WGS) entry which is preliminary data.</text>
</comment>
<dbReference type="Proteomes" id="UP000284842">
    <property type="component" value="Unassembled WGS sequence"/>
</dbReference>
<feature type="region of interest" description="Disordered" evidence="1">
    <location>
        <begin position="1"/>
        <end position="30"/>
    </location>
</feature>
<dbReference type="InParanoid" id="A0A409VV63"/>
<dbReference type="AlphaFoldDB" id="A0A409VV63"/>
<proteinExistence type="predicted"/>
<reference evidence="2 3" key="1">
    <citation type="journal article" date="2018" name="Evol. Lett.">
        <title>Horizontal gene cluster transfer increased hallucinogenic mushroom diversity.</title>
        <authorList>
            <person name="Reynolds H.T."/>
            <person name="Vijayakumar V."/>
            <person name="Gluck-Thaler E."/>
            <person name="Korotkin H.B."/>
            <person name="Matheny P.B."/>
            <person name="Slot J.C."/>
        </authorList>
    </citation>
    <scope>NUCLEOTIDE SEQUENCE [LARGE SCALE GENOMIC DNA]</scope>
    <source>
        <strain evidence="2 3">2629</strain>
    </source>
</reference>
<evidence type="ECO:0000313" key="2">
    <source>
        <dbReference type="EMBL" id="PPQ70137.1"/>
    </source>
</evidence>
<dbReference type="OrthoDB" id="2984700at2759"/>
<protein>
    <submittedName>
        <fullName evidence="2">Uncharacterized protein</fullName>
    </submittedName>
</protein>
<gene>
    <name evidence="2" type="ORF">CVT24_003885</name>
</gene>
<name>A0A409VV63_9AGAR</name>
<sequence length="439" mass="48113">MHSRRSSSSLVLSASGSYDENKVNSAANGDISADHNRITMKTRVAVRDQTPHRFQVVPLRDVGQLLTTRRDTVNHLSVPSTPSNSVIKASCGRLNSGSCLPNPGLSLSSLPPSQQAHSANSTPKERRVSLKSSSKGNPANVETPFRRREMDKTQSVGETRPVLVELDLNSTPNRRSVKSDNLSHLSLRTNRRFVTIQQQLPSKVDTRSALASHTVNSETDIQSPGPRESSPCLLNNRLSGSNASVKAKADLSKTHFVKKVTFALSPRSSIDSDMDGLRSTKRHAIYTQSLIVPYLHGIGSPDRSSSEGSTPVNENIEVQGPPLLFKDEACDPLKNGDWLDYLEETGEQGEHDCVHASRKSLLGEPFELKSSGTERYIATAPKLCLRSETVAPLNFVLRSLDGTAYNGKRGDNWRADDIAYPDIILDLIADIDKAIESWR</sequence>
<evidence type="ECO:0000313" key="3">
    <source>
        <dbReference type="Proteomes" id="UP000284842"/>
    </source>
</evidence>
<accession>A0A409VV63</accession>
<feature type="compositionally biased region" description="Low complexity" evidence="1">
    <location>
        <begin position="1"/>
        <end position="17"/>
    </location>
</feature>
<feature type="region of interest" description="Disordered" evidence="1">
    <location>
        <begin position="200"/>
        <end position="232"/>
    </location>
</feature>
<organism evidence="2 3">
    <name type="scientific">Panaeolus cyanescens</name>
    <dbReference type="NCBI Taxonomy" id="181874"/>
    <lineage>
        <taxon>Eukaryota</taxon>
        <taxon>Fungi</taxon>
        <taxon>Dikarya</taxon>
        <taxon>Basidiomycota</taxon>
        <taxon>Agaricomycotina</taxon>
        <taxon>Agaricomycetes</taxon>
        <taxon>Agaricomycetidae</taxon>
        <taxon>Agaricales</taxon>
        <taxon>Agaricineae</taxon>
        <taxon>Galeropsidaceae</taxon>
        <taxon>Panaeolus</taxon>
    </lineage>
</organism>
<feature type="compositionally biased region" description="Polar residues" evidence="1">
    <location>
        <begin position="209"/>
        <end position="222"/>
    </location>
</feature>
<keyword evidence="3" id="KW-1185">Reference proteome</keyword>